<accession>A0A5P1EUY3</accession>
<protein>
    <submittedName>
        <fullName evidence="1">Uncharacterized protein</fullName>
    </submittedName>
</protein>
<proteinExistence type="predicted"/>
<sequence length="85" mass="9315">MSFDGSFILESALERFLSRHPNLRSVPKLGALSQKGGALTADELVATIADPFTSPELHDSDRRILSPTRSEDCIEGCEQASFVMF</sequence>
<keyword evidence="2" id="KW-1185">Reference proteome</keyword>
<dbReference type="Gramene" id="ONK68967">
    <property type="protein sequence ID" value="ONK68967"/>
    <property type="gene ID" value="A4U43_C05F17900"/>
</dbReference>
<reference evidence="2" key="1">
    <citation type="journal article" date="2017" name="Nat. Commun.">
        <title>The asparagus genome sheds light on the origin and evolution of a young Y chromosome.</title>
        <authorList>
            <person name="Harkess A."/>
            <person name="Zhou J."/>
            <person name="Xu C."/>
            <person name="Bowers J.E."/>
            <person name="Van der Hulst R."/>
            <person name="Ayyampalayam S."/>
            <person name="Mercati F."/>
            <person name="Riccardi P."/>
            <person name="McKain M.R."/>
            <person name="Kakrana A."/>
            <person name="Tang H."/>
            <person name="Ray J."/>
            <person name="Groenendijk J."/>
            <person name="Arikit S."/>
            <person name="Mathioni S.M."/>
            <person name="Nakano M."/>
            <person name="Shan H."/>
            <person name="Telgmann-Rauber A."/>
            <person name="Kanno A."/>
            <person name="Yue Z."/>
            <person name="Chen H."/>
            <person name="Li W."/>
            <person name="Chen Y."/>
            <person name="Xu X."/>
            <person name="Zhang Y."/>
            <person name="Luo S."/>
            <person name="Chen H."/>
            <person name="Gao J."/>
            <person name="Mao Z."/>
            <person name="Pires J.C."/>
            <person name="Luo M."/>
            <person name="Kudrna D."/>
            <person name="Wing R.A."/>
            <person name="Meyers B.C."/>
            <person name="Yi K."/>
            <person name="Kong H."/>
            <person name="Lavrijsen P."/>
            <person name="Sunseri F."/>
            <person name="Falavigna A."/>
            <person name="Ye Y."/>
            <person name="Leebens-Mack J.H."/>
            <person name="Chen G."/>
        </authorList>
    </citation>
    <scope>NUCLEOTIDE SEQUENCE [LARGE SCALE GENOMIC DNA]</scope>
    <source>
        <strain evidence="2">cv. DH0086</strain>
    </source>
</reference>
<dbReference type="AlphaFoldDB" id="A0A5P1EUY3"/>
<gene>
    <name evidence="1" type="ORF">A4U43_C05F17900</name>
</gene>
<dbReference type="Proteomes" id="UP000243459">
    <property type="component" value="Chromosome 5"/>
</dbReference>
<name>A0A5P1EUY3_ASPOF</name>
<organism evidence="1 2">
    <name type="scientific">Asparagus officinalis</name>
    <name type="common">Garden asparagus</name>
    <dbReference type="NCBI Taxonomy" id="4686"/>
    <lineage>
        <taxon>Eukaryota</taxon>
        <taxon>Viridiplantae</taxon>
        <taxon>Streptophyta</taxon>
        <taxon>Embryophyta</taxon>
        <taxon>Tracheophyta</taxon>
        <taxon>Spermatophyta</taxon>
        <taxon>Magnoliopsida</taxon>
        <taxon>Liliopsida</taxon>
        <taxon>Asparagales</taxon>
        <taxon>Asparagaceae</taxon>
        <taxon>Asparagoideae</taxon>
        <taxon>Asparagus</taxon>
    </lineage>
</organism>
<evidence type="ECO:0000313" key="2">
    <source>
        <dbReference type="Proteomes" id="UP000243459"/>
    </source>
</evidence>
<evidence type="ECO:0000313" key="1">
    <source>
        <dbReference type="EMBL" id="ONK68967.1"/>
    </source>
</evidence>
<dbReference type="EMBL" id="CM007385">
    <property type="protein sequence ID" value="ONK68967.1"/>
    <property type="molecule type" value="Genomic_DNA"/>
</dbReference>